<dbReference type="AlphaFoldDB" id="A0A4U8USI0"/>
<evidence type="ECO:0000313" key="3">
    <source>
        <dbReference type="EMBL" id="TMS35107.1"/>
    </source>
</evidence>
<dbReference type="CDD" id="cd19724">
    <property type="entry name" value="bHLH_TS_ASCL3_like"/>
    <property type="match status" value="1"/>
</dbReference>
<evidence type="ECO:0000259" key="2">
    <source>
        <dbReference type="PROSITE" id="PS50888"/>
    </source>
</evidence>
<dbReference type="GO" id="GO:0000977">
    <property type="term" value="F:RNA polymerase II transcription regulatory region sequence-specific DNA binding"/>
    <property type="evidence" value="ECO:0007669"/>
    <property type="project" value="TreeGrafter"/>
</dbReference>
<dbReference type="Proteomes" id="UP000298663">
    <property type="component" value="Chromosome X"/>
</dbReference>
<dbReference type="GO" id="GO:0000981">
    <property type="term" value="F:DNA-binding transcription factor activity, RNA polymerase II-specific"/>
    <property type="evidence" value="ECO:0007669"/>
    <property type="project" value="TreeGrafter"/>
</dbReference>
<dbReference type="Gene3D" id="4.10.280.10">
    <property type="entry name" value="Helix-loop-helix DNA-binding domain"/>
    <property type="match status" value="1"/>
</dbReference>
<keyword evidence="4" id="KW-1185">Reference proteome</keyword>
<dbReference type="SUPFAM" id="SSF47459">
    <property type="entry name" value="HLH, helix-loop-helix DNA-binding domain"/>
    <property type="match status" value="1"/>
</dbReference>
<dbReference type="EMBL" id="CM016762">
    <property type="protein sequence ID" value="TMS35107.1"/>
    <property type="molecule type" value="Genomic_DNA"/>
</dbReference>
<dbReference type="PROSITE" id="PS50888">
    <property type="entry name" value="BHLH"/>
    <property type="match status" value="1"/>
</dbReference>
<dbReference type="EMBL" id="AZBU02000001">
    <property type="protein sequence ID" value="TMS35107.1"/>
    <property type="molecule type" value="Genomic_DNA"/>
</dbReference>
<accession>A0A4U8USI0</accession>
<keyword evidence="1" id="KW-0238">DNA-binding</keyword>
<dbReference type="PANTHER" id="PTHR23349">
    <property type="entry name" value="BASIC HELIX-LOOP-HELIX TRANSCRIPTION FACTOR, TWIST"/>
    <property type="match status" value="1"/>
</dbReference>
<dbReference type="GO" id="GO:0032502">
    <property type="term" value="P:developmental process"/>
    <property type="evidence" value="ECO:0007669"/>
    <property type="project" value="TreeGrafter"/>
</dbReference>
<dbReference type="InterPro" id="IPR050283">
    <property type="entry name" value="E-box_TF_Regulators"/>
</dbReference>
<dbReference type="GO" id="GO:0046983">
    <property type="term" value="F:protein dimerization activity"/>
    <property type="evidence" value="ECO:0007669"/>
    <property type="project" value="InterPro"/>
</dbReference>
<feature type="domain" description="BHLH" evidence="2">
    <location>
        <begin position="71"/>
        <end position="123"/>
    </location>
</feature>
<name>A0A4U8USI0_STECR</name>
<dbReference type="InterPro" id="IPR011598">
    <property type="entry name" value="bHLH_dom"/>
</dbReference>
<dbReference type="STRING" id="34508.A0A4U8USI0"/>
<organism evidence="3 4">
    <name type="scientific">Steinernema carpocapsae</name>
    <name type="common">Entomopathogenic nematode</name>
    <dbReference type="NCBI Taxonomy" id="34508"/>
    <lineage>
        <taxon>Eukaryota</taxon>
        <taxon>Metazoa</taxon>
        <taxon>Ecdysozoa</taxon>
        <taxon>Nematoda</taxon>
        <taxon>Chromadorea</taxon>
        <taxon>Rhabditida</taxon>
        <taxon>Tylenchina</taxon>
        <taxon>Panagrolaimomorpha</taxon>
        <taxon>Strongyloidoidea</taxon>
        <taxon>Steinernematidae</taxon>
        <taxon>Steinernema</taxon>
    </lineage>
</organism>
<gene>
    <name evidence="3" type="ORF">L596_002573</name>
</gene>
<evidence type="ECO:0000256" key="1">
    <source>
        <dbReference type="ARBA" id="ARBA00023125"/>
    </source>
</evidence>
<protein>
    <recommendedName>
        <fullName evidence="2">BHLH domain-containing protein</fullName>
    </recommendedName>
</protein>
<dbReference type="InterPro" id="IPR036638">
    <property type="entry name" value="HLH_DNA-bd_sf"/>
</dbReference>
<proteinExistence type="predicted"/>
<sequence>MNYPAASYITAFSNYRNSSLSALTVAGLFPSFETITNPLAVQQATRNGTNPFSPEAKVPLPKEIEDLGYGTSVWKRNRRERDRVRCVNEGYETLRTCLPLAEHEKRISKVDTLRLAIFYIKHLDNLLKHENHQNNCTCFDKFQTEADENLQRMKLSRKRPIGKQV</sequence>
<dbReference type="PANTHER" id="PTHR23349:SF108">
    <property type="entry name" value="BHLH DOMAIN-CONTAINING PROTEIN"/>
    <property type="match status" value="1"/>
</dbReference>
<dbReference type="Pfam" id="PF00010">
    <property type="entry name" value="HLH"/>
    <property type="match status" value="1"/>
</dbReference>
<dbReference type="SMART" id="SM00353">
    <property type="entry name" value="HLH"/>
    <property type="match status" value="1"/>
</dbReference>
<reference evidence="3 4" key="2">
    <citation type="journal article" date="2019" name="G3 (Bethesda)">
        <title>Hybrid Assembly of the Genome of the Entomopathogenic Nematode Steinernema carpocapsae Identifies the X-Chromosome.</title>
        <authorList>
            <person name="Serra L."/>
            <person name="Macchietto M."/>
            <person name="Macias-Munoz A."/>
            <person name="McGill C.J."/>
            <person name="Rodriguez I.M."/>
            <person name="Rodriguez B."/>
            <person name="Murad R."/>
            <person name="Mortazavi A."/>
        </authorList>
    </citation>
    <scope>NUCLEOTIDE SEQUENCE [LARGE SCALE GENOMIC DNA]</scope>
    <source>
        <strain evidence="3 4">ALL</strain>
    </source>
</reference>
<evidence type="ECO:0000313" key="4">
    <source>
        <dbReference type="Proteomes" id="UP000298663"/>
    </source>
</evidence>
<comment type="caution">
    <text evidence="3">The sequence shown here is derived from an EMBL/GenBank/DDBJ whole genome shotgun (WGS) entry which is preliminary data.</text>
</comment>
<reference evidence="3 4" key="1">
    <citation type="journal article" date="2015" name="Genome Biol.">
        <title>Comparative genomics of Steinernema reveals deeply conserved gene regulatory networks.</title>
        <authorList>
            <person name="Dillman A.R."/>
            <person name="Macchietto M."/>
            <person name="Porter C.F."/>
            <person name="Rogers A."/>
            <person name="Williams B."/>
            <person name="Antoshechkin I."/>
            <person name="Lee M.M."/>
            <person name="Goodwin Z."/>
            <person name="Lu X."/>
            <person name="Lewis E.E."/>
            <person name="Goodrich-Blair H."/>
            <person name="Stock S.P."/>
            <person name="Adams B.J."/>
            <person name="Sternberg P.W."/>
            <person name="Mortazavi A."/>
        </authorList>
    </citation>
    <scope>NUCLEOTIDE SEQUENCE [LARGE SCALE GENOMIC DNA]</scope>
    <source>
        <strain evidence="3 4">ALL</strain>
    </source>
</reference>
<dbReference type="OrthoDB" id="5976910at2759"/>